<dbReference type="KEGG" id="bvk:117236675"/>
<keyword evidence="1" id="KW-0175">Coiled coil</keyword>
<evidence type="ECO:0000313" key="2">
    <source>
        <dbReference type="Proteomes" id="UP000504631"/>
    </source>
</evidence>
<dbReference type="Proteomes" id="UP000504631">
    <property type="component" value="Unplaced"/>
</dbReference>
<dbReference type="RefSeq" id="XP_033355712.1">
    <property type="nucleotide sequence ID" value="XM_033499821.1"/>
</dbReference>
<reference evidence="3 4" key="1">
    <citation type="submission" date="2025-04" db="UniProtKB">
        <authorList>
            <consortium name="RefSeq"/>
        </authorList>
    </citation>
    <scope>IDENTIFICATION</scope>
    <source>
        <tissue evidence="3 4">Muscle</tissue>
    </source>
</reference>
<protein>
    <submittedName>
        <fullName evidence="3 4">Uncharacterized protein LOC117236675</fullName>
    </submittedName>
</protein>
<dbReference type="GeneID" id="117236675"/>
<dbReference type="AlphaFoldDB" id="A0A6J3KQV1"/>
<feature type="coiled-coil region" evidence="1">
    <location>
        <begin position="83"/>
        <end position="110"/>
    </location>
</feature>
<proteinExistence type="predicted"/>
<sequence>MMDNVEEQCEDALFELCDARERYPLRCADELQKSIKLKNEINMLKVFKKSTAINEPFILSQNKCLNLDFNKNEMCFDQLDFKLQDVVNKLNNLKAVMDQIEREKTCWVNKLLES</sequence>
<evidence type="ECO:0000313" key="4">
    <source>
        <dbReference type="RefSeq" id="XP_033355713.1"/>
    </source>
</evidence>
<keyword evidence="2" id="KW-1185">Reference proteome</keyword>
<organism evidence="2 4">
    <name type="scientific">Bombus vosnesenskii</name>
    <dbReference type="NCBI Taxonomy" id="207650"/>
    <lineage>
        <taxon>Eukaryota</taxon>
        <taxon>Metazoa</taxon>
        <taxon>Ecdysozoa</taxon>
        <taxon>Arthropoda</taxon>
        <taxon>Hexapoda</taxon>
        <taxon>Insecta</taxon>
        <taxon>Pterygota</taxon>
        <taxon>Neoptera</taxon>
        <taxon>Endopterygota</taxon>
        <taxon>Hymenoptera</taxon>
        <taxon>Apocrita</taxon>
        <taxon>Aculeata</taxon>
        <taxon>Apoidea</taxon>
        <taxon>Anthophila</taxon>
        <taxon>Apidae</taxon>
        <taxon>Bombus</taxon>
        <taxon>Pyrobombus</taxon>
    </lineage>
</organism>
<name>A0A6J3KQV1_9HYME</name>
<dbReference type="RefSeq" id="XP_033355713.1">
    <property type="nucleotide sequence ID" value="XM_033499822.1"/>
</dbReference>
<gene>
    <name evidence="3 4" type="primary">LOC117236675</name>
</gene>
<accession>A0A6J3KQV1</accession>
<evidence type="ECO:0000256" key="1">
    <source>
        <dbReference type="SAM" id="Coils"/>
    </source>
</evidence>
<evidence type="ECO:0000313" key="3">
    <source>
        <dbReference type="RefSeq" id="XP_033355712.1"/>
    </source>
</evidence>